<name>A0A1N6MWQ6_9GAMM</name>
<reference evidence="2" key="1">
    <citation type="submission" date="2016-12" db="EMBL/GenBank/DDBJ databases">
        <authorList>
            <person name="Song W.-J."/>
            <person name="Kurnit D.M."/>
        </authorList>
    </citation>
    <scope>NUCLEOTIDE SEQUENCE [LARGE SCALE GENOMIC DNA]</scope>
    <source>
        <strain evidence="2">HGB1681</strain>
    </source>
</reference>
<sequence length="725" mass="80049">MSNTNADVIKEFLISLGFNIDKPSAKKFSATVAGVTANVLKFGAVVEGAAASVVGFTAVAATQLDKLYWQAQRTGAAAEQIKSLGYAVSQVGGTVEGLNSSLENVARFLRNNPGGEGFLRNMGIQTRDANGQLRDTASLVALVGERLSGMPSYRANMYANMLGIDENTMLAMRRGMGGYASDYRQMMRTMGYNPTAAAKQANAFMTEFYRLKSVMGIGKDKIGGELSRVLTPSMEKLTNLILKHWPTIEKIIMSVVKAILVMSDILGQMVYRSVQGIQDIIGWWQRLDEGSQNLIKVFGLVAAAWWALNSKFLFSPIGALTVLLSALFLLYDDYQTWKEKGDSEFDWGKWEGALKKIKTEVTGLTTEFKALGIEIMDLIGIDVEKWSLKFEFESLLKSLGGLSEMLSHLVAALNHLNNGDFTLAWEELKQAWNGSEKNKQETNTIGSKAGERHHDMVKDWYFSLNNKLNEYLPEWMGGTPAKDKPAAEKGAKTLTRGERNNNPLNINFAKQKNAVLESGKGARFAQFDTIYNGLERTAWQLRRYFNGLTDGVKRQSVEAIVKKWAPREDKNDTEGYITRVAKALGVGRSDRLDLNNHDVMYALMNAMSPEEIGKPLPYSKSLVMAAITGAPDPTKALAKNGGFNFDPRMFDNAEANINNMLTSSSYTPEYLRKADALAQNQMNFEQNLTINITGVQSPHEAATLTEGAVQRSNAILARNLQTKVS</sequence>
<dbReference type="Proteomes" id="UP000196435">
    <property type="component" value="Unassembled WGS sequence"/>
</dbReference>
<proteinExistence type="predicted"/>
<keyword evidence="4" id="KW-1185">Reference proteome</keyword>
<dbReference type="AlphaFoldDB" id="A0A1N6MWQ6"/>
<evidence type="ECO:0000313" key="4">
    <source>
        <dbReference type="Proteomes" id="UP000224871"/>
    </source>
</evidence>
<protein>
    <submittedName>
        <fullName evidence="1 2">Bacteriophage protein</fullName>
    </submittedName>
</protein>
<evidence type="ECO:0000313" key="1">
    <source>
        <dbReference type="EMBL" id="PHM33331.1"/>
    </source>
</evidence>
<dbReference type="RefSeq" id="WP_086956809.1">
    <property type="nucleotide sequence ID" value="NZ_CAWNQC010000228.1"/>
</dbReference>
<dbReference type="EMBL" id="FTLG01000091">
    <property type="protein sequence ID" value="SIP73323.1"/>
    <property type="molecule type" value="Genomic_DNA"/>
</dbReference>
<reference evidence="1 4" key="3">
    <citation type="journal article" date="2017" name="Nat. Microbiol.">
        <title>Natural product diversity associated with the nematode symbionts Photorhabdus and Xenorhabdus.</title>
        <authorList>
            <person name="Tobias N.J."/>
            <person name="Wolff H."/>
            <person name="Djahanschiri B."/>
            <person name="Grundmann F."/>
            <person name="Kronenwerth M."/>
            <person name="Shi Y.M."/>
            <person name="Simonyi S."/>
            <person name="Grun P."/>
            <person name="Shapiro-Ilan D."/>
            <person name="Pidot S.J."/>
            <person name="Stinear T.P."/>
            <person name="Ebersberger I."/>
            <person name="Bode H.B."/>
        </authorList>
    </citation>
    <scope>NUCLEOTIDE SEQUENCE [LARGE SCALE GENOMIC DNA]</scope>
    <source>
        <strain evidence="1 4">DSM 16336</strain>
    </source>
</reference>
<evidence type="ECO:0000313" key="2">
    <source>
        <dbReference type="EMBL" id="SIP73323.1"/>
    </source>
</evidence>
<gene>
    <name evidence="1" type="ORF">Xinn_02588</name>
    <name evidence="2" type="ORF">XIS1_1800046</name>
</gene>
<organism evidence="2 3">
    <name type="scientific">Xenorhabdus innexi</name>
    <dbReference type="NCBI Taxonomy" id="290109"/>
    <lineage>
        <taxon>Bacteria</taxon>
        <taxon>Pseudomonadati</taxon>
        <taxon>Pseudomonadota</taxon>
        <taxon>Gammaproteobacteria</taxon>
        <taxon>Enterobacterales</taxon>
        <taxon>Morganellaceae</taxon>
        <taxon>Xenorhabdus</taxon>
    </lineage>
</organism>
<dbReference type="Proteomes" id="UP000224871">
    <property type="component" value="Unassembled WGS sequence"/>
</dbReference>
<dbReference type="EMBL" id="NIBU01000031">
    <property type="protein sequence ID" value="PHM33331.1"/>
    <property type="molecule type" value="Genomic_DNA"/>
</dbReference>
<reference evidence="3" key="2">
    <citation type="submission" date="2016-12" db="EMBL/GenBank/DDBJ databases">
        <authorList>
            <person name="Gaudriault S."/>
        </authorList>
    </citation>
    <scope>NUCLEOTIDE SEQUENCE [LARGE SCALE GENOMIC DNA]</scope>
    <source>
        <strain evidence="3">HGB1681 (deposited as PTA-6826 in the American Type Culture Collection)</strain>
    </source>
</reference>
<dbReference type="OrthoDB" id="8019720at2"/>
<evidence type="ECO:0000313" key="3">
    <source>
        <dbReference type="Proteomes" id="UP000196435"/>
    </source>
</evidence>
<accession>A0A1N6MWQ6</accession>